<dbReference type="SUPFAM" id="SSF52540">
    <property type="entry name" value="P-loop containing nucleoside triphosphate hydrolases"/>
    <property type="match status" value="1"/>
</dbReference>
<dbReference type="EMBL" id="BAABDE010000013">
    <property type="protein sequence ID" value="GAA3790433.1"/>
    <property type="molecule type" value="Genomic_DNA"/>
</dbReference>
<dbReference type="InterPro" id="IPR027417">
    <property type="entry name" value="P-loop_NTPase"/>
</dbReference>
<accession>A0ABP7HJH5</accession>
<name>A0ABP7HJH5_9ACTN</name>
<dbReference type="Pfam" id="PF07726">
    <property type="entry name" value="AAA_3"/>
    <property type="match status" value="1"/>
</dbReference>
<comment type="caution">
    <text evidence="4">The sequence shown here is derived from an EMBL/GenBank/DDBJ whole genome shotgun (WGS) entry which is preliminary data.</text>
</comment>
<dbReference type="PANTHER" id="PTHR42759">
    <property type="entry name" value="MOXR FAMILY PROTEIN"/>
    <property type="match status" value="1"/>
</dbReference>
<dbReference type="InterPro" id="IPR050764">
    <property type="entry name" value="CbbQ/NirQ/NorQ/GpvN"/>
</dbReference>
<feature type="domain" description="ChlI/MoxR AAA lid" evidence="3">
    <location>
        <begin position="288"/>
        <end position="360"/>
    </location>
</feature>
<feature type="region of interest" description="Disordered" evidence="1">
    <location>
        <begin position="366"/>
        <end position="394"/>
    </location>
</feature>
<dbReference type="Gene3D" id="3.40.50.300">
    <property type="entry name" value="P-loop containing nucleotide triphosphate hydrolases"/>
    <property type="match status" value="1"/>
</dbReference>
<evidence type="ECO:0000259" key="3">
    <source>
        <dbReference type="Pfam" id="PF17863"/>
    </source>
</evidence>
<dbReference type="PANTHER" id="PTHR42759:SF5">
    <property type="entry name" value="METHANOL DEHYDROGENASE REGULATOR"/>
    <property type="match status" value="1"/>
</dbReference>
<protein>
    <submittedName>
        <fullName evidence="4">MoxR family ATPase</fullName>
    </submittedName>
</protein>
<sequence>MTRIGNGSKNAGCGVTRNYSRVVSVFRGGPVRIAECDGPEKERAEEGRVTTYDDRASLTDLTATVERVRSSVEGVIEGKPEVVRLSLTVLLAEGHLLIEDVPGVGKTMLAKTLAKSIDCSVRRIQFTPDLLPSDITGVSIWDQQRRDFEFKPGAIFAQIVIGDEINRASPKTQSALLESMEERQVTIDGQTYELPSPFMVVATQNPVEMEGTYPLPEAQRDRFMARVSVGYPSVEAELQMLDVHGGVSPLEDLQPVAHAHDIVKLIEAVRGVHVAETVRRYAVDLVSATRNHPDLRLGASPRATLHLLRAAKASAALSGREYALPDDVQALAVAVLAHRLLPTAQAQLNRRTAEQVVQEILQRTPVPAAPQQQSGFGGLGHGTPAYPQQPPRRL</sequence>
<dbReference type="InterPro" id="IPR011703">
    <property type="entry name" value="ATPase_AAA-3"/>
</dbReference>
<keyword evidence="5" id="KW-1185">Reference proteome</keyword>
<feature type="domain" description="ATPase AAA-3" evidence="2">
    <location>
        <begin position="95"/>
        <end position="224"/>
    </location>
</feature>
<gene>
    <name evidence="4" type="ORF">GCM10022403_025790</name>
</gene>
<evidence type="ECO:0000313" key="4">
    <source>
        <dbReference type="EMBL" id="GAA3790433.1"/>
    </source>
</evidence>
<organism evidence="4 5">
    <name type="scientific">Streptomyces coacervatus</name>
    <dbReference type="NCBI Taxonomy" id="647381"/>
    <lineage>
        <taxon>Bacteria</taxon>
        <taxon>Bacillati</taxon>
        <taxon>Actinomycetota</taxon>
        <taxon>Actinomycetes</taxon>
        <taxon>Kitasatosporales</taxon>
        <taxon>Streptomycetaceae</taxon>
        <taxon>Streptomyces</taxon>
    </lineage>
</organism>
<dbReference type="Proteomes" id="UP001501009">
    <property type="component" value="Unassembled WGS sequence"/>
</dbReference>
<evidence type="ECO:0000256" key="1">
    <source>
        <dbReference type="SAM" id="MobiDB-lite"/>
    </source>
</evidence>
<evidence type="ECO:0000313" key="5">
    <source>
        <dbReference type="Proteomes" id="UP001501009"/>
    </source>
</evidence>
<evidence type="ECO:0000259" key="2">
    <source>
        <dbReference type="Pfam" id="PF07726"/>
    </source>
</evidence>
<dbReference type="Gene3D" id="1.10.8.80">
    <property type="entry name" value="Magnesium chelatase subunit I, C-Terminal domain"/>
    <property type="match status" value="1"/>
</dbReference>
<dbReference type="Pfam" id="PF17863">
    <property type="entry name" value="AAA_lid_2"/>
    <property type="match status" value="1"/>
</dbReference>
<proteinExistence type="predicted"/>
<dbReference type="InterPro" id="IPR041628">
    <property type="entry name" value="ChlI/MoxR_AAA_lid"/>
</dbReference>
<reference evidence="5" key="1">
    <citation type="journal article" date="2019" name="Int. J. Syst. Evol. Microbiol.">
        <title>The Global Catalogue of Microorganisms (GCM) 10K type strain sequencing project: providing services to taxonomists for standard genome sequencing and annotation.</title>
        <authorList>
            <consortium name="The Broad Institute Genomics Platform"/>
            <consortium name="The Broad Institute Genome Sequencing Center for Infectious Disease"/>
            <person name="Wu L."/>
            <person name="Ma J."/>
        </authorList>
    </citation>
    <scope>NUCLEOTIDE SEQUENCE [LARGE SCALE GENOMIC DNA]</scope>
    <source>
        <strain evidence="5">JCM 17138</strain>
    </source>
</reference>
<dbReference type="CDD" id="cd00009">
    <property type="entry name" value="AAA"/>
    <property type="match status" value="1"/>
</dbReference>